<dbReference type="InterPro" id="IPR050231">
    <property type="entry name" value="Iron_ascorbate_oxido_reductase"/>
</dbReference>
<keyword evidence="3" id="KW-0560">Oxidoreductase</keyword>
<dbReference type="ExpressionAtlas" id="A0A2K3LMH3">
    <property type="expression patterns" value="baseline"/>
</dbReference>
<dbReference type="Pfam" id="PF14226">
    <property type="entry name" value="DIOX_N"/>
    <property type="match status" value="1"/>
</dbReference>
<dbReference type="InterPro" id="IPR005123">
    <property type="entry name" value="Oxoglu/Fe-dep_dioxygenase_dom"/>
</dbReference>
<evidence type="ECO:0000313" key="6">
    <source>
        <dbReference type="Proteomes" id="UP000236291"/>
    </source>
</evidence>
<comment type="similarity">
    <text evidence="3">Belongs to the iron/ascorbate-dependent oxidoreductase family.</text>
</comment>
<evidence type="ECO:0000259" key="4">
    <source>
        <dbReference type="PROSITE" id="PS51471"/>
    </source>
</evidence>
<dbReference type="Pfam" id="PF03171">
    <property type="entry name" value="2OG-FeII_Oxy"/>
    <property type="match status" value="1"/>
</dbReference>
<dbReference type="AlphaFoldDB" id="A0A2K3LMH3"/>
<evidence type="ECO:0000256" key="3">
    <source>
        <dbReference type="RuleBase" id="RU003682"/>
    </source>
</evidence>
<organism evidence="5 6">
    <name type="scientific">Trifolium pratense</name>
    <name type="common">Red clover</name>
    <dbReference type="NCBI Taxonomy" id="57577"/>
    <lineage>
        <taxon>Eukaryota</taxon>
        <taxon>Viridiplantae</taxon>
        <taxon>Streptophyta</taxon>
        <taxon>Embryophyta</taxon>
        <taxon>Tracheophyta</taxon>
        <taxon>Spermatophyta</taxon>
        <taxon>Magnoliopsida</taxon>
        <taxon>eudicotyledons</taxon>
        <taxon>Gunneridae</taxon>
        <taxon>Pentapetalae</taxon>
        <taxon>rosids</taxon>
        <taxon>fabids</taxon>
        <taxon>Fabales</taxon>
        <taxon>Fabaceae</taxon>
        <taxon>Papilionoideae</taxon>
        <taxon>50 kb inversion clade</taxon>
        <taxon>NPAAA clade</taxon>
        <taxon>Hologalegina</taxon>
        <taxon>IRL clade</taxon>
        <taxon>Trifolieae</taxon>
        <taxon>Trifolium</taxon>
    </lineage>
</organism>
<gene>
    <name evidence="5" type="ORF">L195_g035712</name>
</gene>
<feature type="non-terminal residue" evidence="5">
    <location>
        <position position="263"/>
    </location>
</feature>
<keyword evidence="1 3" id="KW-0479">Metal-binding</keyword>
<evidence type="ECO:0000313" key="5">
    <source>
        <dbReference type="EMBL" id="PNX79724.1"/>
    </source>
</evidence>
<name>A0A2K3LMH3_TRIPR</name>
<dbReference type="STRING" id="57577.A0A2K3LMH3"/>
<dbReference type="Gene3D" id="2.60.120.330">
    <property type="entry name" value="B-lactam Antibiotic, Isopenicillin N Synthase, Chain"/>
    <property type="match status" value="1"/>
</dbReference>
<accession>A0A2K3LMH3</accession>
<comment type="caution">
    <text evidence="5">The sequence shown here is derived from an EMBL/GenBank/DDBJ whole genome shotgun (WGS) entry which is preliminary data.</text>
</comment>
<dbReference type="PANTHER" id="PTHR47990">
    <property type="entry name" value="2-OXOGLUTARATE (2OG) AND FE(II)-DEPENDENT OXYGENASE SUPERFAMILY PROTEIN-RELATED"/>
    <property type="match status" value="1"/>
</dbReference>
<reference evidence="5 6" key="2">
    <citation type="journal article" date="2017" name="Front. Plant Sci.">
        <title>Gene Classification and Mining of Molecular Markers Useful in Red Clover (Trifolium pratense) Breeding.</title>
        <authorList>
            <person name="Istvanek J."/>
            <person name="Dluhosova J."/>
            <person name="Dluhos P."/>
            <person name="Patkova L."/>
            <person name="Nedelnik J."/>
            <person name="Repkova J."/>
        </authorList>
    </citation>
    <scope>NUCLEOTIDE SEQUENCE [LARGE SCALE GENOMIC DNA]</scope>
    <source>
        <strain evidence="6">cv. Tatra</strain>
        <tissue evidence="5">Young leaves</tissue>
    </source>
</reference>
<evidence type="ECO:0000256" key="1">
    <source>
        <dbReference type="ARBA" id="ARBA00022723"/>
    </source>
</evidence>
<evidence type="ECO:0000256" key="2">
    <source>
        <dbReference type="ARBA" id="ARBA00023004"/>
    </source>
</evidence>
<dbReference type="InterPro" id="IPR027443">
    <property type="entry name" value="IPNS-like_sf"/>
</dbReference>
<keyword evidence="2 3" id="KW-0408">Iron</keyword>
<dbReference type="GO" id="GO:0051213">
    <property type="term" value="F:dioxygenase activity"/>
    <property type="evidence" value="ECO:0007669"/>
    <property type="project" value="UniProtKB-KW"/>
</dbReference>
<dbReference type="SUPFAM" id="SSF51197">
    <property type="entry name" value="Clavaminate synthase-like"/>
    <property type="match status" value="1"/>
</dbReference>
<dbReference type="Proteomes" id="UP000236291">
    <property type="component" value="Unassembled WGS sequence"/>
</dbReference>
<dbReference type="InterPro" id="IPR044861">
    <property type="entry name" value="IPNS-like_FE2OG_OXY"/>
</dbReference>
<keyword evidence="5" id="KW-0223">Dioxygenase</keyword>
<dbReference type="GO" id="GO:0046872">
    <property type="term" value="F:metal ion binding"/>
    <property type="evidence" value="ECO:0007669"/>
    <property type="project" value="UniProtKB-KW"/>
</dbReference>
<reference evidence="5 6" key="1">
    <citation type="journal article" date="2014" name="Am. J. Bot.">
        <title>Genome assembly and annotation for red clover (Trifolium pratense; Fabaceae).</title>
        <authorList>
            <person name="Istvanek J."/>
            <person name="Jaros M."/>
            <person name="Krenek A."/>
            <person name="Repkova J."/>
        </authorList>
    </citation>
    <scope>NUCLEOTIDE SEQUENCE [LARGE SCALE GENOMIC DNA]</scope>
    <source>
        <strain evidence="6">cv. Tatra</strain>
        <tissue evidence="5">Young leaves</tissue>
    </source>
</reference>
<sequence>MDSISDPPFEEAYKNLLNKTQNNSNDFHNGIEKFAVVEERELPMIDLSRLENEDEMVREECKFEIAKASQEWGFFQVINHGIPNDIFNKLKSEQEKVFKLPFDKKTKEDKFLQFSSGSYRWGTPSATCVGQLSWSEAFHILLKDVLGSSTQSNTLRSSIEEFATISSNLAQTLADILAEKMGHDSTFFKDNCLPNTCYLRLNRYPPCPIASPIHGLMPHTDSDFITILYQDQVGGLQLVKDKKWIAVKPNPNALIINIGDLFQ</sequence>
<proteinExistence type="inferred from homology"/>
<dbReference type="InterPro" id="IPR026992">
    <property type="entry name" value="DIOX_N"/>
</dbReference>
<protein>
    <submittedName>
        <fullName evidence="5">Gibberellin 2-beta-dioxygenase 8-like protein</fullName>
    </submittedName>
</protein>
<dbReference type="PROSITE" id="PS51471">
    <property type="entry name" value="FE2OG_OXY"/>
    <property type="match status" value="1"/>
</dbReference>
<feature type="domain" description="Fe2OG dioxygenase" evidence="4">
    <location>
        <begin position="193"/>
        <end position="263"/>
    </location>
</feature>
<dbReference type="EMBL" id="ASHM01036487">
    <property type="protein sequence ID" value="PNX79724.1"/>
    <property type="molecule type" value="Genomic_DNA"/>
</dbReference>